<sequence>MSSAGPVNSSGAQIASQGLFCISVRSPTDALSSKYILGPATRGTTMTKNILLAWLLTQQEGRVAGRRPTLTRPLPCH</sequence>
<dbReference type="AlphaFoldDB" id="A0A5B7CTS7"/>
<gene>
    <name evidence="1" type="ORF">E2C01_004731</name>
</gene>
<proteinExistence type="predicted"/>
<accession>A0A5B7CTS7</accession>
<protein>
    <submittedName>
        <fullName evidence="1">Uncharacterized protein</fullName>
    </submittedName>
</protein>
<reference evidence="1 2" key="1">
    <citation type="submission" date="2019-05" db="EMBL/GenBank/DDBJ databases">
        <title>Another draft genome of Portunus trituberculatus and its Hox gene families provides insights of decapod evolution.</title>
        <authorList>
            <person name="Jeong J.-H."/>
            <person name="Song I."/>
            <person name="Kim S."/>
            <person name="Choi T."/>
            <person name="Kim D."/>
            <person name="Ryu S."/>
            <person name="Kim W."/>
        </authorList>
    </citation>
    <scope>NUCLEOTIDE SEQUENCE [LARGE SCALE GENOMIC DNA]</scope>
    <source>
        <tissue evidence="1">Muscle</tissue>
    </source>
</reference>
<dbReference type="Proteomes" id="UP000324222">
    <property type="component" value="Unassembled WGS sequence"/>
</dbReference>
<evidence type="ECO:0000313" key="1">
    <source>
        <dbReference type="EMBL" id="MPC12054.1"/>
    </source>
</evidence>
<evidence type="ECO:0000313" key="2">
    <source>
        <dbReference type="Proteomes" id="UP000324222"/>
    </source>
</evidence>
<organism evidence="1 2">
    <name type="scientific">Portunus trituberculatus</name>
    <name type="common">Swimming crab</name>
    <name type="synonym">Neptunus trituberculatus</name>
    <dbReference type="NCBI Taxonomy" id="210409"/>
    <lineage>
        <taxon>Eukaryota</taxon>
        <taxon>Metazoa</taxon>
        <taxon>Ecdysozoa</taxon>
        <taxon>Arthropoda</taxon>
        <taxon>Crustacea</taxon>
        <taxon>Multicrustacea</taxon>
        <taxon>Malacostraca</taxon>
        <taxon>Eumalacostraca</taxon>
        <taxon>Eucarida</taxon>
        <taxon>Decapoda</taxon>
        <taxon>Pleocyemata</taxon>
        <taxon>Brachyura</taxon>
        <taxon>Eubrachyura</taxon>
        <taxon>Portunoidea</taxon>
        <taxon>Portunidae</taxon>
        <taxon>Portuninae</taxon>
        <taxon>Portunus</taxon>
    </lineage>
</organism>
<name>A0A5B7CTS7_PORTR</name>
<keyword evidence="2" id="KW-1185">Reference proteome</keyword>
<comment type="caution">
    <text evidence="1">The sequence shown here is derived from an EMBL/GenBank/DDBJ whole genome shotgun (WGS) entry which is preliminary data.</text>
</comment>
<dbReference type="EMBL" id="VSRR010000194">
    <property type="protein sequence ID" value="MPC12054.1"/>
    <property type="molecule type" value="Genomic_DNA"/>
</dbReference>